<keyword evidence="7" id="KW-1133">Transmembrane helix</keyword>
<proteinExistence type="predicted"/>
<dbReference type="Proteomes" id="UP000620874">
    <property type="component" value="Unassembled WGS sequence"/>
</dbReference>
<evidence type="ECO:0000256" key="6">
    <source>
        <dbReference type="ARBA" id="ARBA00023315"/>
    </source>
</evidence>
<name>A0ABR8YAY0_9BACT</name>
<evidence type="ECO:0000256" key="7">
    <source>
        <dbReference type="SAM" id="Phobius"/>
    </source>
</evidence>
<keyword evidence="3" id="KW-0997">Cell inner membrane</keyword>
<evidence type="ECO:0000256" key="2">
    <source>
        <dbReference type="ARBA" id="ARBA00022475"/>
    </source>
</evidence>
<dbReference type="PANTHER" id="PTHR30606">
    <property type="entry name" value="LIPID A BIOSYNTHESIS LAUROYL ACYLTRANSFERASE"/>
    <property type="match status" value="1"/>
</dbReference>
<keyword evidence="6 8" id="KW-0012">Acyltransferase</keyword>
<feature type="transmembrane region" description="Helical" evidence="7">
    <location>
        <begin position="12"/>
        <end position="33"/>
    </location>
</feature>
<gene>
    <name evidence="8" type="ORF">H9625_13160</name>
</gene>
<accession>A0ABR8YAY0</accession>
<reference evidence="8 9" key="1">
    <citation type="submission" date="2020-08" db="EMBL/GenBank/DDBJ databases">
        <title>A Genomic Blueprint of the Chicken Gut Microbiome.</title>
        <authorList>
            <person name="Gilroy R."/>
            <person name="Ravi A."/>
            <person name="Getino M."/>
            <person name="Pursley I."/>
            <person name="Horton D.L."/>
            <person name="Alikhan N.-F."/>
            <person name="Baker D."/>
            <person name="Gharbi K."/>
            <person name="Hall N."/>
            <person name="Watson M."/>
            <person name="Adriaenssens E.M."/>
            <person name="Foster-Nyarko E."/>
            <person name="Jarju S."/>
            <person name="Secka A."/>
            <person name="Antonio M."/>
            <person name="Oren A."/>
            <person name="Chaudhuri R."/>
            <person name="La Ragione R.M."/>
            <person name="Hildebrand F."/>
            <person name="Pallen M.J."/>
        </authorList>
    </citation>
    <scope>NUCLEOTIDE SEQUENCE [LARGE SCALE GENOMIC DNA]</scope>
    <source>
        <strain evidence="8 9">Sa1CVN1</strain>
    </source>
</reference>
<evidence type="ECO:0000256" key="5">
    <source>
        <dbReference type="ARBA" id="ARBA00023136"/>
    </source>
</evidence>
<sequence length="278" mass="32484">MHRWLIRMLRYIDVRVFYVFTALFVIPVCLILNPSRKIIFHYMRKRMQFGCLRSAWYTYLNHCLFAQVVIDKFAMYAGKRFEVKVVGYDAYLRLLEKPDAFVQLSSHIGNYEIAGYSLKADKKAFNALVYWGEKESVMKNRMFLFKDTHIRMIPVSPDMSHLFDINAALSKGEVVSIPADRIWGSPKKLVKCFLGGEASFPYGPFSIATMRSLDVVAVNVMKTAAKQYTIYITPLLYNKEANGKARIEELSDAYVKELEKMLGLYPTQWYNYFDFWHE</sequence>
<dbReference type="GO" id="GO:0016746">
    <property type="term" value="F:acyltransferase activity"/>
    <property type="evidence" value="ECO:0007669"/>
    <property type="project" value="UniProtKB-KW"/>
</dbReference>
<dbReference type="PANTHER" id="PTHR30606:SF10">
    <property type="entry name" value="PHOSPHATIDYLINOSITOL MANNOSIDE ACYLTRANSFERASE"/>
    <property type="match status" value="1"/>
</dbReference>
<organism evidence="8 9">
    <name type="scientific">Phocaeicola intestinalis</name>
    <dbReference type="NCBI Taxonomy" id="2762212"/>
    <lineage>
        <taxon>Bacteria</taxon>
        <taxon>Pseudomonadati</taxon>
        <taxon>Bacteroidota</taxon>
        <taxon>Bacteroidia</taxon>
        <taxon>Bacteroidales</taxon>
        <taxon>Bacteroidaceae</taxon>
        <taxon>Phocaeicola</taxon>
    </lineage>
</organism>
<dbReference type="Pfam" id="PF03279">
    <property type="entry name" value="Lip_A_acyltrans"/>
    <property type="match status" value="1"/>
</dbReference>
<dbReference type="InterPro" id="IPR004960">
    <property type="entry name" value="LipA_acyltrans"/>
</dbReference>
<evidence type="ECO:0000256" key="1">
    <source>
        <dbReference type="ARBA" id="ARBA00004533"/>
    </source>
</evidence>
<keyword evidence="4" id="KW-0808">Transferase</keyword>
<keyword evidence="5 7" id="KW-0472">Membrane</keyword>
<keyword evidence="7" id="KW-0812">Transmembrane</keyword>
<keyword evidence="2" id="KW-1003">Cell membrane</keyword>
<keyword evidence="9" id="KW-1185">Reference proteome</keyword>
<protein>
    <submittedName>
        <fullName evidence="8">Lipid A biosynthesis acyltransferase</fullName>
    </submittedName>
</protein>
<evidence type="ECO:0000256" key="4">
    <source>
        <dbReference type="ARBA" id="ARBA00022679"/>
    </source>
</evidence>
<comment type="subcellular location">
    <subcellularLocation>
        <location evidence="1">Cell inner membrane</location>
    </subcellularLocation>
</comment>
<evidence type="ECO:0000256" key="3">
    <source>
        <dbReference type="ARBA" id="ARBA00022519"/>
    </source>
</evidence>
<evidence type="ECO:0000313" key="9">
    <source>
        <dbReference type="Proteomes" id="UP000620874"/>
    </source>
</evidence>
<comment type="caution">
    <text evidence="8">The sequence shown here is derived from an EMBL/GenBank/DDBJ whole genome shotgun (WGS) entry which is preliminary data.</text>
</comment>
<evidence type="ECO:0000313" key="8">
    <source>
        <dbReference type="EMBL" id="MBD8041369.1"/>
    </source>
</evidence>
<dbReference type="EMBL" id="JACSPP010000049">
    <property type="protein sequence ID" value="MBD8041369.1"/>
    <property type="molecule type" value="Genomic_DNA"/>
</dbReference>